<keyword evidence="10" id="KW-0249">Electron transport</keyword>
<dbReference type="AlphaFoldDB" id="A0A342KAD4"/>
<evidence type="ECO:0000256" key="15">
    <source>
        <dbReference type="ARBA" id="ARBA00023136"/>
    </source>
</evidence>
<evidence type="ECO:0000256" key="9">
    <source>
        <dbReference type="ARBA" id="ARBA00022967"/>
    </source>
</evidence>
<dbReference type="Pfam" id="PF00361">
    <property type="entry name" value="Proton_antipo_M"/>
    <property type="match status" value="1"/>
</dbReference>
<dbReference type="PANTHER" id="PTHR42829:SF2">
    <property type="entry name" value="NADH-UBIQUINONE OXIDOREDUCTASE CHAIN 5"/>
    <property type="match status" value="1"/>
</dbReference>
<evidence type="ECO:0000256" key="10">
    <source>
        <dbReference type="ARBA" id="ARBA00022982"/>
    </source>
</evidence>
<dbReference type="GO" id="GO:0005743">
    <property type="term" value="C:mitochondrial inner membrane"/>
    <property type="evidence" value="ECO:0007669"/>
    <property type="project" value="UniProtKB-SubCell"/>
</dbReference>
<feature type="transmembrane region" description="Helical" evidence="17">
    <location>
        <begin position="98"/>
        <end position="116"/>
    </location>
</feature>
<feature type="transmembrane region" description="Helical" evidence="17">
    <location>
        <begin position="167"/>
        <end position="189"/>
    </location>
</feature>
<comment type="catalytic activity">
    <reaction evidence="16 17">
        <text>a ubiquinone + NADH + 5 H(+)(in) = a ubiquinol + NAD(+) + 4 H(+)(out)</text>
        <dbReference type="Rhea" id="RHEA:29091"/>
        <dbReference type="Rhea" id="RHEA-COMP:9565"/>
        <dbReference type="Rhea" id="RHEA-COMP:9566"/>
        <dbReference type="ChEBI" id="CHEBI:15378"/>
        <dbReference type="ChEBI" id="CHEBI:16389"/>
        <dbReference type="ChEBI" id="CHEBI:17976"/>
        <dbReference type="ChEBI" id="CHEBI:57540"/>
        <dbReference type="ChEBI" id="CHEBI:57945"/>
        <dbReference type="EC" id="7.1.1.2"/>
    </reaction>
</comment>
<keyword evidence="9" id="KW-1278">Translocase</keyword>
<dbReference type="OMA" id="MDWGWAR"/>
<keyword evidence="6" id="KW-0679">Respiratory chain</keyword>
<feature type="transmembrane region" description="Helical" evidence="17">
    <location>
        <begin position="322"/>
        <end position="340"/>
    </location>
</feature>
<feature type="transmembrane region" description="Helical" evidence="17">
    <location>
        <begin position="433"/>
        <end position="453"/>
    </location>
</feature>
<feature type="domain" description="NADH-Ubiquinone oxidoreductase (complex I) chain 5 N-terminal" evidence="19">
    <location>
        <begin position="27"/>
        <end position="75"/>
    </location>
</feature>
<dbReference type="OrthoDB" id="6627274at2759"/>
<dbReference type="KEGG" id="clec:27787581"/>
<evidence type="ECO:0000256" key="17">
    <source>
        <dbReference type="RuleBase" id="RU003404"/>
    </source>
</evidence>
<reference evidence="22" key="2">
    <citation type="submission" date="2022-01" db="UniProtKB">
        <authorList>
            <consortium name="EnsemblMetazoa"/>
        </authorList>
    </citation>
    <scope>IDENTIFICATION</scope>
</reference>
<name>A0A342KAD4_CIMLE</name>
<feature type="transmembrane region" description="Helical" evidence="17">
    <location>
        <begin position="465"/>
        <end position="491"/>
    </location>
</feature>
<dbReference type="RefSeq" id="YP_009250838.1">
    <property type="nucleotide sequence ID" value="NC_030043.1"/>
</dbReference>
<feature type="transmembrane region" description="Helical" evidence="17">
    <location>
        <begin position="403"/>
        <end position="427"/>
    </location>
</feature>
<comment type="subcellular location">
    <subcellularLocation>
        <location evidence="2">Mitochondrion inner membrane</location>
        <topology evidence="2">Multi-pass membrane protein</topology>
    </subcellularLocation>
</comment>
<keyword evidence="7 17" id="KW-0812">Transmembrane</keyword>
<dbReference type="Proteomes" id="UP000494040">
    <property type="component" value="Unassembled WGS sequence"/>
</dbReference>
<dbReference type="CTD" id="4540"/>
<evidence type="ECO:0000256" key="1">
    <source>
        <dbReference type="ARBA" id="ARBA00003257"/>
    </source>
</evidence>
<dbReference type="EnsemblMetazoa" id="GeneID_27787581_df_mr">
    <property type="protein sequence ID" value="YP_009250838.1"/>
    <property type="gene ID" value="GeneID_27787581"/>
</dbReference>
<evidence type="ECO:0000256" key="14">
    <source>
        <dbReference type="ARBA" id="ARBA00023128"/>
    </source>
</evidence>
<geneLocation type="mitochondrion" evidence="21"/>
<evidence type="ECO:0000256" key="3">
    <source>
        <dbReference type="ARBA" id="ARBA00012944"/>
    </source>
</evidence>
<comment type="function">
    <text evidence="17">Core subunit of the mitochondrial membrane respiratory chain NADH dehydrogenase (Complex I) which catalyzes electron transfer from NADH through the respiratory chain, using ubiquinone as an electron acceptor. Essential for the catalytic activity and assembly of complex I.</text>
</comment>
<feature type="transmembrane region" description="Helical" evidence="17">
    <location>
        <begin position="201"/>
        <end position="224"/>
    </location>
</feature>
<keyword evidence="13 17" id="KW-0830">Ubiquinone</keyword>
<keyword evidence="15 17" id="KW-0472">Membrane</keyword>
<protein>
    <recommendedName>
        <fullName evidence="4 17">NADH-ubiquinone oxidoreductase chain 5</fullName>
        <ecNumber evidence="3 17">7.1.1.2</ecNumber>
    </recommendedName>
</protein>
<dbReference type="EC" id="7.1.1.2" evidence="3 17"/>
<dbReference type="GO" id="GO:0008137">
    <property type="term" value="F:NADH dehydrogenase (ubiquinone) activity"/>
    <property type="evidence" value="ECO:0007669"/>
    <property type="project" value="UniProtKB-EC"/>
</dbReference>
<reference evidence="21" key="1">
    <citation type="journal article" date="2016" name="Mitochondrial DNA Part B Resour">
        <title>The mitogenome of the bed bug Cimex lectularius (Hemiptera: Cimicidae).</title>
        <authorList>
            <person name="Kolokotronis S.-O."/>
            <person name="Foox J."/>
            <person name="Rosenfeld J.A."/>
            <person name="Brugler M.R."/>
            <person name="Reeves D."/>
            <person name="Benoit J.B."/>
            <person name="Booth W."/>
            <person name="Robinson G."/>
            <person name="Steffen M."/>
            <person name="Palli S.R."/>
            <person name="Schal C."/>
            <person name="Richards S."/>
            <person name="Sorkin L.N."/>
            <person name="Amato G."/>
            <person name="Mason C.E."/>
            <person name="Siddall M.E."/>
            <person name="DeSalle R."/>
        </authorList>
    </citation>
    <scope>NUCLEOTIDE SEQUENCE</scope>
    <source>
        <strain evidence="21">Har-73</strain>
    </source>
</reference>
<evidence type="ECO:0000256" key="7">
    <source>
        <dbReference type="ARBA" id="ARBA00022692"/>
    </source>
</evidence>
<keyword evidence="11 17" id="KW-1133">Transmembrane helix</keyword>
<evidence type="ECO:0000259" key="18">
    <source>
        <dbReference type="Pfam" id="PF00361"/>
    </source>
</evidence>
<feature type="transmembrane region" description="Helical" evidence="17">
    <location>
        <begin position="41"/>
        <end position="63"/>
    </location>
</feature>
<dbReference type="GeneID" id="27787581"/>
<dbReference type="InterPro" id="IPR001516">
    <property type="entry name" value="Proton_antipo_N"/>
</dbReference>
<evidence type="ECO:0000259" key="19">
    <source>
        <dbReference type="Pfam" id="PF00662"/>
    </source>
</evidence>
<dbReference type="InterPro" id="IPR010934">
    <property type="entry name" value="NADH_DH_su5_C"/>
</dbReference>
<comment type="function">
    <text evidence="1">Core subunit of the mitochondrial membrane respiratory chain NADH dehydrogenase (Complex I) that is believed to belong to the minimal assembly required for catalysis. Complex I functions in the transfer of electrons from NADH to the respiratory chain. The immediate electron acceptor for the enzyme is believed to be ubiquinone.</text>
</comment>
<feature type="domain" description="NADH:quinone oxidoreductase/Mrp antiporter transmembrane" evidence="18">
    <location>
        <begin position="92"/>
        <end position="369"/>
    </location>
</feature>
<dbReference type="EMBL" id="KU350871">
    <property type="protein sequence ID" value="AMY59997.1"/>
    <property type="molecule type" value="Genomic_DNA"/>
</dbReference>
<evidence type="ECO:0000313" key="23">
    <source>
        <dbReference type="Proteomes" id="UP000494040"/>
    </source>
</evidence>
<dbReference type="GO" id="GO:0042773">
    <property type="term" value="P:ATP synthesis coupled electron transport"/>
    <property type="evidence" value="ECO:0007669"/>
    <property type="project" value="InterPro"/>
</dbReference>
<gene>
    <name evidence="21" type="primary">ND5</name>
    <name evidence="22" type="synonym">27787581</name>
</gene>
<dbReference type="PRINTS" id="PR01434">
    <property type="entry name" value="NADHDHGNASE5"/>
</dbReference>
<comment type="similarity">
    <text evidence="17">Belongs to the complex I subunit 5 family.</text>
</comment>
<keyword evidence="8" id="KW-0999">Mitochondrion inner membrane</keyword>
<dbReference type="GO" id="GO:0003954">
    <property type="term" value="F:NADH dehydrogenase activity"/>
    <property type="evidence" value="ECO:0007669"/>
    <property type="project" value="TreeGrafter"/>
</dbReference>
<dbReference type="InterPro" id="IPR001750">
    <property type="entry name" value="ND/Mrp_TM"/>
</dbReference>
<sequence length="548" mass="62534">MIGLSLFVVGLCFVNYGYIIFMDWEIFSLNSCSFTAVLLLDWMSLMFMSFVLIISSLVILYSFSYMSEDSNNIRFLYLVLLFVLSMLLMIVSPSLISILLGWDGLGLVSYGLVIYFQNFKSYNAGMLTILINRIGDAALLMAVAWMFNFGGWHYLFYFNVWDFNMKMVLLMVILASFTKSAQIPFSSWLPAAMAAPTPVSALVHSSTLVTAGVYLLIRFSYLFNNLNCEFFVYIGTMTMFIAGLGAMFEFDLKSVIALSTLSQLGFMVGVLFMGYPVLSFFHLLMHAFFKALLFLCAGLIIHIAGNNQDLRVMGGIYKCIPWTYTSFLISSMSMCGIPFMSGFYSKDMILEVISFNYDNFFIVLMYYLSVGLTVSYSVRLIYYTIGSESLYCCQSYFEDNSMIFSMLFMVMMSVLGGSFLSWVIFTVPEFYCLHLYTKLAPFLLILMGILISYKMCSMNWGSSFYLFHLFFGSMLYMPYFSTFLLSSFGFYISKVWFTNVDCSWGEYIVSRSVFHFLISVSVNVSGFYSNGISMILISFILSSLFFFL</sequence>
<feature type="transmembrane region" description="Helical" evidence="17">
    <location>
        <begin position="281"/>
        <end position="301"/>
    </location>
</feature>
<feature type="transmembrane region" description="Helical" evidence="17">
    <location>
        <begin position="527"/>
        <end position="547"/>
    </location>
</feature>
<evidence type="ECO:0000256" key="2">
    <source>
        <dbReference type="ARBA" id="ARBA00004448"/>
    </source>
</evidence>
<dbReference type="InterPro" id="IPR003945">
    <property type="entry name" value="NU5C-like"/>
</dbReference>
<evidence type="ECO:0000256" key="4">
    <source>
        <dbReference type="ARBA" id="ARBA00021096"/>
    </source>
</evidence>
<feature type="transmembrane region" description="Helical" evidence="17">
    <location>
        <begin position="230"/>
        <end position="248"/>
    </location>
</feature>
<evidence type="ECO:0000256" key="11">
    <source>
        <dbReference type="ARBA" id="ARBA00022989"/>
    </source>
</evidence>
<evidence type="ECO:0000313" key="22">
    <source>
        <dbReference type="EnsemblMetazoa" id="YP_009250838.1"/>
    </source>
</evidence>
<evidence type="ECO:0000256" key="13">
    <source>
        <dbReference type="ARBA" id="ARBA00023075"/>
    </source>
</evidence>
<evidence type="ECO:0000256" key="12">
    <source>
        <dbReference type="ARBA" id="ARBA00023027"/>
    </source>
</evidence>
<organism evidence="21">
    <name type="scientific">Cimex lectularius</name>
    <name type="common">Bed bug</name>
    <name type="synonym">Acanthia lectularia</name>
    <dbReference type="NCBI Taxonomy" id="79782"/>
    <lineage>
        <taxon>Eukaryota</taxon>
        <taxon>Metazoa</taxon>
        <taxon>Ecdysozoa</taxon>
        <taxon>Arthropoda</taxon>
        <taxon>Hexapoda</taxon>
        <taxon>Insecta</taxon>
        <taxon>Pterygota</taxon>
        <taxon>Neoptera</taxon>
        <taxon>Paraneoptera</taxon>
        <taxon>Hemiptera</taxon>
        <taxon>Heteroptera</taxon>
        <taxon>Panheteroptera</taxon>
        <taxon>Cimicomorpha</taxon>
        <taxon>Cimicidae</taxon>
        <taxon>Cimex</taxon>
    </lineage>
</organism>
<keyword evidence="5 17" id="KW-0813">Transport</keyword>
<evidence type="ECO:0000313" key="21">
    <source>
        <dbReference type="EMBL" id="AMY59997.1"/>
    </source>
</evidence>
<evidence type="ECO:0000259" key="20">
    <source>
        <dbReference type="Pfam" id="PF06455"/>
    </source>
</evidence>
<feature type="transmembrane region" description="Helical" evidence="17">
    <location>
        <begin position="255"/>
        <end position="275"/>
    </location>
</feature>
<evidence type="ECO:0000256" key="8">
    <source>
        <dbReference type="ARBA" id="ARBA00022792"/>
    </source>
</evidence>
<dbReference type="Pfam" id="PF00662">
    <property type="entry name" value="Proton_antipo_N"/>
    <property type="match status" value="1"/>
</dbReference>
<dbReference type="Pfam" id="PF06455">
    <property type="entry name" value="NADH5_C"/>
    <property type="match status" value="1"/>
</dbReference>
<feature type="transmembrane region" description="Helical" evidence="17">
    <location>
        <begin position="360"/>
        <end position="382"/>
    </location>
</feature>
<keyword evidence="12 17" id="KW-0520">NAD</keyword>
<keyword evidence="14 17" id="KW-0496">Mitochondrion</keyword>
<dbReference type="VEuPathDB" id="VectorBase:GeneID_27787581"/>
<feature type="domain" description="NADH dehydrogenase subunit 5 C-terminal" evidence="20">
    <location>
        <begin position="376"/>
        <end position="548"/>
    </location>
</feature>
<feature type="transmembrane region" description="Helical" evidence="17">
    <location>
        <begin position="75"/>
        <end position="92"/>
    </location>
</feature>
<keyword evidence="23" id="KW-1185">Reference proteome</keyword>
<proteinExistence type="inferred from homology"/>
<evidence type="ECO:0000256" key="6">
    <source>
        <dbReference type="ARBA" id="ARBA00022660"/>
    </source>
</evidence>
<evidence type="ECO:0000256" key="16">
    <source>
        <dbReference type="ARBA" id="ARBA00049551"/>
    </source>
</evidence>
<dbReference type="GO" id="GO:0015990">
    <property type="term" value="P:electron transport coupled proton transport"/>
    <property type="evidence" value="ECO:0007669"/>
    <property type="project" value="TreeGrafter"/>
</dbReference>
<accession>A0A342KAD4</accession>
<evidence type="ECO:0000256" key="5">
    <source>
        <dbReference type="ARBA" id="ARBA00022448"/>
    </source>
</evidence>
<dbReference type="PANTHER" id="PTHR42829">
    <property type="entry name" value="NADH-UBIQUINONE OXIDOREDUCTASE CHAIN 5"/>
    <property type="match status" value="1"/>
</dbReference>